<comment type="caution">
    <text evidence="2">The sequence shown here is derived from an EMBL/GenBank/DDBJ whole genome shotgun (WGS) entry which is preliminary data.</text>
</comment>
<dbReference type="GO" id="GO:0003677">
    <property type="term" value="F:DNA binding"/>
    <property type="evidence" value="ECO:0007669"/>
    <property type="project" value="UniProtKB-UniRule"/>
</dbReference>
<dbReference type="AlphaFoldDB" id="A0A938WZP0"/>
<reference evidence="2" key="2">
    <citation type="journal article" date="2021" name="Sci. Rep.">
        <title>The distribution of antibiotic resistance genes in chicken gut microbiota commensals.</title>
        <authorList>
            <person name="Juricova H."/>
            <person name="Matiasovicova J."/>
            <person name="Kubasova T."/>
            <person name="Cejkova D."/>
            <person name="Rychlik I."/>
        </authorList>
    </citation>
    <scope>NUCLEOTIDE SEQUENCE</scope>
    <source>
        <strain evidence="2">An420c</strain>
    </source>
</reference>
<evidence type="ECO:0000256" key="1">
    <source>
        <dbReference type="ARBA" id="ARBA00023125"/>
    </source>
</evidence>
<evidence type="ECO:0000313" key="3">
    <source>
        <dbReference type="Proteomes" id="UP000713880"/>
    </source>
</evidence>
<dbReference type="InterPro" id="IPR041483">
    <property type="entry name" value="TetR_C_34"/>
</dbReference>
<proteinExistence type="predicted"/>
<keyword evidence="3" id="KW-1185">Reference proteome</keyword>
<dbReference type="PROSITE" id="PS50977">
    <property type="entry name" value="HTH_TETR_2"/>
    <property type="match status" value="1"/>
</dbReference>
<reference evidence="2" key="1">
    <citation type="submission" date="2020-08" db="EMBL/GenBank/DDBJ databases">
        <authorList>
            <person name="Cejkova D."/>
            <person name="Kubasova T."/>
            <person name="Jahodarova E."/>
            <person name="Rychlik I."/>
        </authorList>
    </citation>
    <scope>NUCLEOTIDE SEQUENCE</scope>
    <source>
        <strain evidence="2">An420c</strain>
    </source>
</reference>
<dbReference type="Gene3D" id="1.10.357.10">
    <property type="entry name" value="Tetracycline Repressor, domain 2"/>
    <property type="match status" value="1"/>
</dbReference>
<accession>A0A938WZP0</accession>
<dbReference type="PANTHER" id="PTHR43479">
    <property type="entry name" value="ACREF/ENVCD OPERON REPRESSOR-RELATED"/>
    <property type="match status" value="1"/>
</dbReference>
<name>A0A938WZP0_9CLOT</name>
<dbReference type="PANTHER" id="PTHR43479:SF11">
    <property type="entry name" value="ACREF_ENVCD OPERON REPRESSOR-RELATED"/>
    <property type="match status" value="1"/>
</dbReference>
<keyword evidence="1" id="KW-0238">DNA-binding</keyword>
<dbReference type="Pfam" id="PF00440">
    <property type="entry name" value="TetR_N"/>
    <property type="match status" value="1"/>
</dbReference>
<dbReference type="RefSeq" id="WP_204908682.1">
    <property type="nucleotide sequence ID" value="NZ_JACJLV010000014.1"/>
</dbReference>
<dbReference type="SUPFAM" id="SSF46689">
    <property type="entry name" value="Homeodomain-like"/>
    <property type="match status" value="1"/>
</dbReference>
<protein>
    <submittedName>
        <fullName evidence="2">TetR/AcrR family transcriptional regulator</fullName>
    </submittedName>
</protein>
<dbReference type="InterPro" id="IPR050624">
    <property type="entry name" value="HTH-type_Tx_Regulator"/>
</dbReference>
<dbReference type="InterPro" id="IPR001647">
    <property type="entry name" value="HTH_TetR"/>
</dbReference>
<organism evidence="2 3">
    <name type="scientific">Mordavella massiliensis</name>
    <dbReference type="NCBI Taxonomy" id="1871024"/>
    <lineage>
        <taxon>Bacteria</taxon>
        <taxon>Bacillati</taxon>
        <taxon>Bacillota</taxon>
        <taxon>Clostridia</taxon>
        <taxon>Eubacteriales</taxon>
        <taxon>Clostridiaceae</taxon>
        <taxon>Mordavella</taxon>
    </lineage>
</organism>
<evidence type="ECO:0000313" key="2">
    <source>
        <dbReference type="EMBL" id="MBM6826636.1"/>
    </source>
</evidence>
<sequence>MPRGSEELTNARKEEIIHACARLYETMSFREITIKEIGKETSFTRTSIYNYFQTKEEIFLALFQQEYELWTGDLEELLRTNETFTGEGFAEAVAHTLEKRERLLKLMAMNHYDMEANSRMENLVEFKIAYKRSIEAVTRCLDKFFPEMTEKEQTDFIYAFYPFMFGIYPYTVVTAKQKEAMETAEIAYPRFSIYNLTCSFLKKLLSHS</sequence>
<dbReference type="EMBL" id="JACJLV010000014">
    <property type="protein sequence ID" value="MBM6826636.1"/>
    <property type="molecule type" value="Genomic_DNA"/>
</dbReference>
<dbReference type="Proteomes" id="UP000713880">
    <property type="component" value="Unassembled WGS sequence"/>
</dbReference>
<gene>
    <name evidence="2" type="ORF">H6A13_05895</name>
</gene>
<dbReference type="Pfam" id="PF17929">
    <property type="entry name" value="TetR_C_34"/>
    <property type="match status" value="1"/>
</dbReference>
<dbReference type="InterPro" id="IPR009057">
    <property type="entry name" value="Homeodomain-like_sf"/>
</dbReference>